<dbReference type="Proteomes" id="UP001152795">
    <property type="component" value="Unassembled WGS sequence"/>
</dbReference>
<reference evidence="1" key="1">
    <citation type="submission" date="2020-04" db="EMBL/GenBank/DDBJ databases">
        <authorList>
            <person name="Alioto T."/>
            <person name="Alioto T."/>
            <person name="Gomez Garrido J."/>
        </authorList>
    </citation>
    <scope>NUCLEOTIDE SEQUENCE</scope>
    <source>
        <strain evidence="1">A484AB</strain>
    </source>
</reference>
<protein>
    <submittedName>
        <fullName evidence="1">Uncharacterized protein</fullName>
    </submittedName>
</protein>
<gene>
    <name evidence="1" type="ORF">PACLA_8A033485</name>
</gene>
<keyword evidence="2" id="KW-1185">Reference proteome</keyword>
<evidence type="ECO:0000313" key="2">
    <source>
        <dbReference type="Proteomes" id="UP001152795"/>
    </source>
</evidence>
<evidence type="ECO:0000313" key="1">
    <source>
        <dbReference type="EMBL" id="CAB4012770.1"/>
    </source>
</evidence>
<name>A0A6S7I9S2_PARCT</name>
<sequence>MTEHWCTDYDRLFLFNATDETVPIFKGGETAKNPLGQNKPIVFLRFKQLTATNRIGFLNPMECIKVTLIYNKEKINVSKIVTKITREEYQNRMNEQNPEEFFKDIA</sequence>
<dbReference type="EMBL" id="CACRXK020007625">
    <property type="protein sequence ID" value="CAB4012770.1"/>
    <property type="molecule type" value="Genomic_DNA"/>
</dbReference>
<proteinExistence type="predicted"/>
<dbReference type="AlphaFoldDB" id="A0A6S7I9S2"/>
<comment type="caution">
    <text evidence="1">The sequence shown here is derived from an EMBL/GenBank/DDBJ whole genome shotgun (WGS) entry which is preliminary data.</text>
</comment>
<accession>A0A6S7I9S2</accession>
<organism evidence="1 2">
    <name type="scientific">Paramuricea clavata</name>
    <name type="common">Red gorgonian</name>
    <name type="synonym">Violescent sea-whip</name>
    <dbReference type="NCBI Taxonomy" id="317549"/>
    <lineage>
        <taxon>Eukaryota</taxon>
        <taxon>Metazoa</taxon>
        <taxon>Cnidaria</taxon>
        <taxon>Anthozoa</taxon>
        <taxon>Octocorallia</taxon>
        <taxon>Malacalcyonacea</taxon>
        <taxon>Plexauridae</taxon>
        <taxon>Paramuricea</taxon>
    </lineage>
</organism>